<gene>
    <name evidence="1" type="ORF">SAMN05216339_10694</name>
</gene>
<name>A0A1I7HYG4_9PROT</name>
<reference evidence="1 2" key="1">
    <citation type="submission" date="2016-10" db="EMBL/GenBank/DDBJ databases">
        <authorList>
            <person name="de Groot N.N."/>
        </authorList>
    </citation>
    <scope>NUCLEOTIDE SEQUENCE [LARGE SCALE GENOMIC DNA]</scope>
    <source>
        <strain evidence="1 2">Nm24</strain>
    </source>
</reference>
<sequence>MIENQFDSLLHMSKTVGQSILTYTSCASTDILDLASQADQQINVLQNMSRQARRQNLA</sequence>
<evidence type="ECO:0000313" key="2">
    <source>
        <dbReference type="Proteomes" id="UP000183926"/>
    </source>
</evidence>
<dbReference type="Proteomes" id="UP000183926">
    <property type="component" value="Unassembled WGS sequence"/>
</dbReference>
<dbReference type="AlphaFoldDB" id="A0A1I7HYG4"/>
<dbReference type="EMBL" id="FPBL01000006">
    <property type="protein sequence ID" value="SFU65733.1"/>
    <property type="molecule type" value="Genomic_DNA"/>
</dbReference>
<proteinExistence type="predicted"/>
<protein>
    <submittedName>
        <fullName evidence="1">Uncharacterized protein</fullName>
    </submittedName>
</protein>
<accession>A0A1I7HYG4</accession>
<evidence type="ECO:0000313" key="1">
    <source>
        <dbReference type="EMBL" id="SFU65733.1"/>
    </source>
</evidence>
<organism evidence="1 2">
    <name type="scientific">Nitrosomonas eutropha</name>
    <dbReference type="NCBI Taxonomy" id="916"/>
    <lineage>
        <taxon>Bacteria</taxon>
        <taxon>Pseudomonadati</taxon>
        <taxon>Pseudomonadota</taxon>
        <taxon>Betaproteobacteria</taxon>
        <taxon>Nitrosomonadales</taxon>
        <taxon>Nitrosomonadaceae</taxon>
        <taxon>Nitrosomonas</taxon>
    </lineage>
</organism>